<dbReference type="InterPro" id="IPR011990">
    <property type="entry name" value="TPR-like_helical_dom_sf"/>
</dbReference>
<dbReference type="SUPFAM" id="SSF48452">
    <property type="entry name" value="TPR-like"/>
    <property type="match status" value="1"/>
</dbReference>
<dbReference type="PROSITE" id="PS50293">
    <property type="entry name" value="TPR_REGION"/>
    <property type="match status" value="1"/>
</dbReference>
<dbReference type="PANTHER" id="PTHR44227">
    <property type="match status" value="1"/>
</dbReference>
<dbReference type="KEGG" id="ccot:CCAX7_46390"/>
<keyword evidence="1" id="KW-0808">Transferase</keyword>
<dbReference type="PANTHER" id="PTHR44227:SF3">
    <property type="entry name" value="PROTEIN O-MANNOSYL-TRANSFERASE TMTC4"/>
    <property type="match status" value="1"/>
</dbReference>
<proteinExistence type="predicted"/>
<dbReference type="PROSITE" id="PS50005">
    <property type="entry name" value="TPR"/>
    <property type="match status" value="3"/>
</dbReference>
<gene>
    <name evidence="1" type="primary">ogt_2</name>
    <name evidence="1" type="ORF">CCAX7_46390</name>
</gene>
<dbReference type="Pfam" id="PF13414">
    <property type="entry name" value="TPR_11"/>
    <property type="match status" value="2"/>
</dbReference>
<sequence>MLTIIAVFGRVGGFDFVRWDDDINVYANSYVSPLNSSNIACFWRAPYMQLYIPLSYTFYALIGFLAKADHFISSASAVPVSLNPHVFHCASIVLHIAATGVVFRILRLLTGKDYAALAGALLFGIHPLQVEAVAWISEMRGMWCSLFSLLALWAYLANAIAMRDGPKTPGSRKRYAVVALFYTCALLCKPTAVALPFVAWVLDYGVVRRPIWLTLRPLCAWLMLSLPWVLVTCKAQPVPAEILVPWWQRPAIAVDAIGFYLAKLLTPYGLAIDYGRSPSYVLHHTSWVYVALAALAFCLCWRSARTSDRLVAAAFGVFIGGLLPVLGLMPFVFQRFSTVADRYAYLPMLGAGLLIAGVLARYPRWKVVSFACIIALMPLSIIQTSYWQDSDRLFSRAVAINPRSTLSYGNIGTLLYDRGDTAGALQCYRKVLEIKPNDEKAHLNIALAYYRMRDYAKAVESFNTTLKINPTNAEAHNDLGVLHAQSGNIPAALAEWREAARLSPGYDEPRVNLARAGQPNL</sequence>
<dbReference type="InterPro" id="IPR019734">
    <property type="entry name" value="TPR_rpt"/>
</dbReference>
<dbReference type="EMBL" id="AP025739">
    <property type="protein sequence ID" value="BDI32588.1"/>
    <property type="molecule type" value="Genomic_DNA"/>
</dbReference>
<evidence type="ECO:0000313" key="1">
    <source>
        <dbReference type="EMBL" id="BDI32588.1"/>
    </source>
</evidence>
<dbReference type="SMART" id="SM00028">
    <property type="entry name" value="TPR"/>
    <property type="match status" value="3"/>
</dbReference>
<name>A0A402D4Z3_9BACT</name>
<dbReference type="Gene3D" id="1.25.40.10">
    <property type="entry name" value="Tetratricopeptide repeat domain"/>
    <property type="match status" value="1"/>
</dbReference>
<reference evidence="1 2" key="1">
    <citation type="journal article" date="2019" name="Int. J. Syst. Evol. Microbiol.">
        <title>Capsulimonas corticalis gen. nov., sp. nov., an aerobic capsulated bacterium, of a novel bacterial order, Capsulimonadales ord. nov., of the class Armatimonadia of the phylum Armatimonadetes.</title>
        <authorList>
            <person name="Li J."/>
            <person name="Kudo C."/>
            <person name="Tonouchi A."/>
        </authorList>
    </citation>
    <scope>NUCLEOTIDE SEQUENCE [LARGE SCALE GENOMIC DNA]</scope>
    <source>
        <strain evidence="1 2">AX-7</strain>
    </source>
</reference>
<dbReference type="Proteomes" id="UP000287394">
    <property type="component" value="Chromosome"/>
</dbReference>
<dbReference type="InterPro" id="IPR052346">
    <property type="entry name" value="O-mannosyl-transferase_TMTC"/>
</dbReference>
<evidence type="ECO:0000313" key="2">
    <source>
        <dbReference type="Proteomes" id="UP000287394"/>
    </source>
</evidence>
<dbReference type="AlphaFoldDB" id="A0A402D4Z3"/>
<dbReference type="GO" id="GO:0016740">
    <property type="term" value="F:transferase activity"/>
    <property type="evidence" value="ECO:0007669"/>
    <property type="project" value="UniProtKB-KW"/>
</dbReference>
<protein>
    <submittedName>
        <fullName evidence="1">O-GlcNAc transferase</fullName>
    </submittedName>
</protein>
<accession>A0A402D4Z3</accession>
<keyword evidence="2" id="KW-1185">Reference proteome</keyword>
<organism evidence="1 2">
    <name type="scientific">Capsulimonas corticalis</name>
    <dbReference type="NCBI Taxonomy" id="2219043"/>
    <lineage>
        <taxon>Bacteria</taxon>
        <taxon>Bacillati</taxon>
        <taxon>Armatimonadota</taxon>
        <taxon>Armatimonadia</taxon>
        <taxon>Capsulimonadales</taxon>
        <taxon>Capsulimonadaceae</taxon>
        <taxon>Capsulimonas</taxon>
    </lineage>
</organism>